<dbReference type="InterPro" id="IPR051925">
    <property type="entry name" value="RNA-binding_domain"/>
</dbReference>
<reference evidence="4 5" key="1">
    <citation type="submission" date="2016-01" db="EMBL/GenBank/DDBJ databases">
        <title>Whole genome sequencing of Bhargavaea cecembensis T14.</title>
        <authorList>
            <person name="Hong K.W."/>
        </authorList>
    </citation>
    <scope>NUCLEOTIDE SEQUENCE [LARGE SCALE GENOMIC DNA]</scope>
    <source>
        <strain evidence="4 5">T14</strain>
    </source>
</reference>
<evidence type="ECO:0000256" key="1">
    <source>
        <dbReference type="ARBA" id="ARBA00022884"/>
    </source>
</evidence>
<dbReference type="Gene3D" id="3.30.110.60">
    <property type="entry name" value="YhbY-like"/>
    <property type="match status" value="1"/>
</dbReference>
<name>A0A165HI85_9BACL</name>
<feature type="domain" description="CRM" evidence="3">
    <location>
        <begin position="1"/>
        <end position="96"/>
    </location>
</feature>
<dbReference type="SUPFAM" id="SSF75471">
    <property type="entry name" value="YhbY-like"/>
    <property type="match status" value="1"/>
</dbReference>
<proteinExistence type="predicted"/>
<dbReference type="InterPro" id="IPR035920">
    <property type="entry name" value="YhbY-like_sf"/>
</dbReference>
<dbReference type="PROSITE" id="PS51295">
    <property type="entry name" value="CRM"/>
    <property type="match status" value="1"/>
</dbReference>
<evidence type="ECO:0000259" key="3">
    <source>
        <dbReference type="PROSITE" id="PS51295"/>
    </source>
</evidence>
<dbReference type="PANTHER" id="PTHR40065:SF3">
    <property type="entry name" value="RNA-BINDING PROTEIN YHBY"/>
    <property type="match status" value="1"/>
</dbReference>
<evidence type="ECO:0000256" key="2">
    <source>
        <dbReference type="PROSITE-ProRule" id="PRU00626"/>
    </source>
</evidence>
<dbReference type="OrthoDB" id="9797519at2"/>
<dbReference type="NCBIfam" id="TIGR00253">
    <property type="entry name" value="RNA_bind_YhbY"/>
    <property type="match status" value="1"/>
</dbReference>
<comment type="caution">
    <text evidence="4">The sequence shown here is derived from an EMBL/GenBank/DDBJ whole genome shotgun (WGS) entry which is preliminary data.</text>
</comment>
<dbReference type="EMBL" id="LQNT01000001">
    <property type="protein sequence ID" value="KZE40059.1"/>
    <property type="molecule type" value="Genomic_DNA"/>
</dbReference>
<evidence type="ECO:0000313" key="4">
    <source>
        <dbReference type="EMBL" id="KZE40059.1"/>
    </source>
</evidence>
<organism evidence="4 5">
    <name type="scientific">Bhargavaea cecembensis</name>
    <dbReference type="NCBI Taxonomy" id="394098"/>
    <lineage>
        <taxon>Bacteria</taxon>
        <taxon>Bacillati</taxon>
        <taxon>Bacillota</taxon>
        <taxon>Bacilli</taxon>
        <taxon>Bacillales</taxon>
        <taxon>Caryophanaceae</taxon>
        <taxon>Bhargavaea</taxon>
    </lineage>
</organism>
<gene>
    <name evidence="4" type="ORF">AV656_01930</name>
</gene>
<dbReference type="Proteomes" id="UP000076490">
    <property type="component" value="Unassembled WGS sequence"/>
</dbReference>
<accession>A0A165HI85</accession>
<dbReference type="Pfam" id="PF01985">
    <property type="entry name" value="CRS1_YhbY"/>
    <property type="match status" value="1"/>
</dbReference>
<dbReference type="PANTHER" id="PTHR40065">
    <property type="entry name" value="RNA-BINDING PROTEIN YHBY"/>
    <property type="match status" value="1"/>
</dbReference>
<sequence length="98" mass="11145">MLTGKQKRFLRSEAHHLQPVFQVGKQGINDELISGISEALEKRELIKVAILQNAPEEKEDVAQVLSERTRAELVQLIGKTIVLYRESRDNKRLVLPGE</sequence>
<dbReference type="InterPro" id="IPR017924">
    <property type="entry name" value="RNA-binding_YhbY"/>
</dbReference>
<protein>
    <submittedName>
        <fullName evidence="4">RNA-binding protein</fullName>
    </submittedName>
</protein>
<dbReference type="RefSeq" id="WP_063178261.1">
    <property type="nucleotide sequence ID" value="NZ_LQNT01000001.1"/>
</dbReference>
<dbReference type="SMART" id="SM01103">
    <property type="entry name" value="CRS1_YhbY"/>
    <property type="match status" value="1"/>
</dbReference>
<dbReference type="InterPro" id="IPR001890">
    <property type="entry name" value="RNA-binding_CRM"/>
</dbReference>
<dbReference type="AlphaFoldDB" id="A0A165HI85"/>
<evidence type="ECO:0000313" key="5">
    <source>
        <dbReference type="Proteomes" id="UP000076490"/>
    </source>
</evidence>
<dbReference type="GO" id="GO:0003723">
    <property type="term" value="F:RNA binding"/>
    <property type="evidence" value="ECO:0007669"/>
    <property type="project" value="UniProtKB-UniRule"/>
</dbReference>
<keyword evidence="1 2" id="KW-0694">RNA-binding</keyword>